<organism evidence="1 2">
    <name type="scientific">Enterococcus avium</name>
    <name type="common">Streptococcus avium</name>
    <dbReference type="NCBI Taxonomy" id="33945"/>
    <lineage>
        <taxon>Bacteria</taxon>
        <taxon>Bacillati</taxon>
        <taxon>Bacillota</taxon>
        <taxon>Bacilli</taxon>
        <taxon>Lactobacillales</taxon>
        <taxon>Enterococcaceae</taxon>
        <taxon>Enterococcus</taxon>
    </lineage>
</organism>
<evidence type="ECO:0000313" key="2">
    <source>
        <dbReference type="Proteomes" id="UP001264335"/>
    </source>
</evidence>
<dbReference type="AlphaFoldDB" id="A0ABD5F658"/>
<gene>
    <name evidence="1" type="ORF">P7D79_06910</name>
</gene>
<feature type="non-terminal residue" evidence="1">
    <location>
        <position position="1"/>
    </location>
</feature>
<name>A0ABD5F658_ENTAV</name>
<dbReference type="EMBL" id="JARPWY010000013">
    <property type="protein sequence ID" value="MDT2513963.1"/>
    <property type="molecule type" value="Genomic_DNA"/>
</dbReference>
<reference evidence="1 2" key="1">
    <citation type="submission" date="2023-03" db="EMBL/GenBank/DDBJ databases">
        <authorList>
            <person name="Shen W."/>
            <person name="Cai J."/>
        </authorList>
    </citation>
    <scope>NUCLEOTIDE SEQUENCE [LARGE SCALE GENOMIC DNA]</scope>
    <source>
        <strain evidence="1 2">Y2</strain>
    </source>
</reference>
<proteinExistence type="predicted"/>
<evidence type="ECO:0000313" key="1">
    <source>
        <dbReference type="EMBL" id="MDT2513963.1"/>
    </source>
</evidence>
<sequence length="72" mass="8219">IMKQLESGLVSKKLSKNESTLLTQIQHIPYESSVKRLKDILQEETLSGFTQRDKVLSHVGALLEDFTFDKNN</sequence>
<protein>
    <submittedName>
        <fullName evidence="1">Uncharacterized protein</fullName>
    </submittedName>
</protein>
<accession>A0ABD5F658</accession>
<dbReference type="Proteomes" id="UP001264335">
    <property type="component" value="Unassembled WGS sequence"/>
</dbReference>
<comment type="caution">
    <text evidence="1">The sequence shown here is derived from an EMBL/GenBank/DDBJ whole genome shotgun (WGS) entry which is preliminary data.</text>
</comment>